<evidence type="ECO:0000313" key="1">
    <source>
        <dbReference type="EMBL" id="GCB79445.1"/>
    </source>
</evidence>
<dbReference type="Proteomes" id="UP000288216">
    <property type="component" value="Unassembled WGS sequence"/>
</dbReference>
<name>A0A401Q231_SCYTO</name>
<comment type="caution">
    <text evidence="1">The sequence shown here is derived from an EMBL/GenBank/DDBJ whole genome shotgun (WGS) entry which is preliminary data.</text>
</comment>
<gene>
    <name evidence="1" type="ORF">scyTo_0020207</name>
</gene>
<keyword evidence="2" id="KW-1185">Reference proteome</keyword>
<dbReference type="AlphaFoldDB" id="A0A401Q231"/>
<protein>
    <submittedName>
        <fullName evidence="1">Uncharacterized protein</fullName>
    </submittedName>
</protein>
<sequence>MIPFGALWNGTGRSGIAIDISKKMTSTGSSNKFVLCQYFLYKESGGTENFNNAPLLPFVDFSSIIPGLSLD</sequence>
<accession>A0A401Q231</accession>
<evidence type="ECO:0000313" key="2">
    <source>
        <dbReference type="Proteomes" id="UP000288216"/>
    </source>
</evidence>
<proteinExistence type="predicted"/>
<dbReference type="EMBL" id="BFAA01016012">
    <property type="protein sequence ID" value="GCB79445.1"/>
    <property type="molecule type" value="Genomic_DNA"/>
</dbReference>
<reference evidence="1 2" key="1">
    <citation type="journal article" date="2018" name="Nat. Ecol. Evol.">
        <title>Shark genomes provide insights into elasmobranch evolution and the origin of vertebrates.</title>
        <authorList>
            <person name="Hara Y"/>
            <person name="Yamaguchi K"/>
            <person name="Onimaru K"/>
            <person name="Kadota M"/>
            <person name="Koyanagi M"/>
            <person name="Keeley SD"/>
            <person name="Tatsumi K"/>
            <person name="Tanaka K"/>
            <person name="Motone F"/>
            <person name="Kageyama Y"/>
            <person name="Nozu R"/>
            <person name="Adachi N"/>
            <person name="Nishimura O"/>
            <person name="Nakagawa R"/>
            <person name="Tanegashima C"/>
            <person name="Kiyatake I"/>
            <person name="Matsumoto R"/>
            <person name="Murakumo K"/>
            <person name="Nishida K"/>
            <person name="Terakita A"/>
            <person name="Kuratani S"/>
            <person name="Sato K"/>
            <person name="Hyodo S Kuraku.S."/>
        </authorList>
    </citation>
    <scope>NUCLEOTIDE SEQUENCE [LARGE SCALE GENOMIC DNA]</scope>
</reference>
<organism evidence="1 2">
    <name type="scientific">Scyliorhinus torazame</name>
    <name type="common">Cloudy catshark</name>
    <name type="synonym">Catulus torazame</name>
    <dbReference type="NCBI Taxonomy" id="75743"/>
    <lineage>
        <taxon>Eukaryota</taxon>
        <taxon>Metazoa</taxon>
        <taxon>Chordata</taxon>
        <taxon>Craniata</taxon>
        <taxon>Vertebrata</taxon>
        <taxon>Chondrichthyes</taxon>
        <taxon>Elasmobranchii</taxon>
        <taxon>Galeomorphii</taxon>
        <taxon>Galeoidea</taxon>
        <taxon>Carcharhiniformes</taxon>
        <taxon>Scyliorhinidae</taxon>
        <taxon>Scyliorhinus</taxon>
    </lineage>
</organism>